<protein>
    <submittedName>
        <fullName evidence="4">mRNA splicing factor</fullName>
    </submittedName>
</protein>
<evidence type="ECO:0000256" key="1">
    <source>
        <dbReference type="ARBA" id="ARBA00004123"/>
    </source>
</evidence>
<dbReference type="InterPro" id="IPR001748">
    <property type="entry name" value="BUD31"/>
</dbReference>
<dbReference type="PANTHER" id="PTHR19411">
    <property type="entry name" value="PROTEIN BUD31-RELATED"/>
    <property type="match status" value="1"/>
</dbReference>
<proteinExistence type="inferred from homology"/>
<dbReference type="PANTHER" id="PTHR19411:SF0">
    <property type="entry name" value="PROTEIN BUD31 HOMOLOG"/>
    <property type="match status" value="1"/>
</dbReference>
<dbReference type="Pfam" id="PF01125">
    <property type="entry name" value="BUD31"/>
    <property type="match status" value="1"/>
</dbReference>
<comment type="subcellular location">
    <subcellularLocation>
        <location evidence="1">Nucleus</location>
    </subcellularLocation>
</comment>
<dbReference type="EMBL" id="JBBJCI010000032">
    <property type="protein sequence ID" value="KAK7254138.1"/>
    <property type="molecule type" value="Genomic_DNA"/>
</dbReference>
<reference evidence="4 5" key="1">
    <citation type="submission" date="2024-03" db="EMBL/GenBank/DDBJ databases">
        <title>Aureococcus anophagefferens CCMP1851 and Kratosvirus quantuckense: Draft genome of a second virus-susceptible host strain in the model system.</title>
        <authorList>
            <person name="Chase E."/>
            <person name="Truchon A.R."/>
            <person name="Schepens W."/>
            <person name="Wilhelm S.W."/>
        </authorList>
    </citation>
    <scope>NUCLEOTIDE SEQUENCE [LARGE SCALE GENOMIC DNA]</scope>
    <source>
        <strain evidence="4 5">CCMP1851</strain>
    </source>
</reference>
<dbReference type="Proteomes" id="UP001363151">
    <property type="component" value="Unassembled WGS sequence"/>
</dbReference>
<name>A0ABR1GEC8_AURAN</name>
<sequence length="179" mass="20596">MSKFARKGKQPAGFEYLEQTLEVLENELRDKINEPHEGKRRTESIWPVHQINWQRSRYVYDMHYKYGKVDKKVLDYCVRNKIVDGSLIAKWKKAGYERLCSTYVINTRNYNFGTVSICRVPPQSLGDDQVVECPTTGCRGCASGGQRNIFGNKYGQSLAKIQILREQREQREAAAAGAR</sequence>
<accession>A0ABR1GEC8</accession>
<comment type="similarity">
    <text evidence="2">Belongs to the BUD31 (G10) family.</text>
</comment>
<evidence type="ECO:0000256" key="2">
    <source>
        <dbReference type="ARBA" id="ARBA00005287"/>
    </source>
</evidence>
<comment type="caution">
    <text evidence="4">The sequence shown here is derived from an EMBL/GenBank/DDBJ whole genome shotgun (WGS) entry which is preliminary data.</text>
</comment>
<organism evidence="4 5">
    <name type="scientific">Aureococcus anophagefferens</name>
    <name type="common">Harmful bloom alga</name>
    <dbReference type="NCBI Taxonomy" id="44056"/>
    <lineage>
        <taxon>Eukaryota</taxon>
        <taxon>Sar</taxon>
        <taxon>Stramenopiles</taxon>
        <taxon>Ochrophyta</taxon>
        <taxon>Pelagophyceae</taxon>
        <taxon>Pelagomonadales</taxon>
        <taxon>Pelagomonadaceae</taxon>
        <taxon>Aureococcus</taxon>
    </lineage>
</organism>
<dbReference type="PRINTS" id="PR00322">
    <property type="entry name" value="G10"/>
</dbReference>
<evidence type="ECO:0000313" key="4">
    <source>
        <dbReference type="EMBL" id="KAK7254138.1"/>
    </source>
</evidence>
<evidence type="ECO:0000256" key="3">
    <source>
        <dbReference type="ARBA" id="ARBA00023242"/>
    </source>
</evidence>
<keyword evidence="5" id="KW-1185">Reference proteome</keyword>
<gene>
    <name evidence="4" type="primary">BUD31</name>
    <name evidence="4" type="ORF">SO694_00008351</name>
</gene>
<evidence type="ECO:0000313" key="5">
    <source>
        <dbReference type="Proteomes" id="UP001363151"/>
    </source>
</evidence>
<keyword evidence="3" id="KW-0539">Nucleus</keyword>